<evidence type="ECO:0000256" key="1">
    <source>
        <dbReference type="SAM" id="MobiDB-lite"/>
    </source>
</evidence>
<evidence type="ECO:0000259" key="3">
    <source>
        <dbReference type="Pfam" id="PF16010"/>
    </source>
</evidence>
<dbReference type="RefSeq" id="XP_066697204.1">
    <property type="nucleotide sequence ID" value="XM_066844806.1"/>
</dbReference>
<accession>A0ABR1Q5F4</accession>
<proteinExistence type="predicted"/>
<dbReference type="Proteomes" id="UP001391051">
    <property type="component" value="Unassembled WGS sequence"/>
</dbReference>
<dbReference type="CDD" id="cd09630">
    <property type="entry name" value="CDH_like_cytochrome"/>
    <property type="match status" value="1"/>
</dbReference>
<gene>
    <name evidence="4" type="ORF">PG986_008584</name>
</gene>
<feature type="chain" id="PRO_5047286873" description="Cellobiose dehydrogenase-like cytochrome domain-containing protein" evidence="2">
    <location>
        <begin position="19"/>
        <end position="211"/>
    </location>
</feature>
<feature type="region of interest" description="Disordered" evidence="1">
    <location>
        <begin position="93"/>
        <end position="121"/>
    </location>
</feature>
<evidence type="ECO:0000313" key="4">
    <source>
        <dbReference type="EMBL" id="KAK7947698.1"/>
    </source>
</evidence>
<keyword evidence="2" id="KW-0732">Signal</keyword>
<sequence length="211" mass="22211">MRLFLTALLASAASSVMATRYCDPATSVCYDQMVVASYGVAYRVAIPDVAAAPFDILLQIAAPQSVGWAGVAWGGRMTLNPLTVGWANNDKTVASSRWAPPGTTPCPAPTRARRTPASRASEANSTHWTLTALCRGCSQWTATSQRGTNTESLDPAATAPADLAYALSVTLPAEPANNASRISYHSARGALALDMAVAKTSKFDEYVQLLS</sequence>
<dbReference type="EMBL" id="JAQQWE010000006">
    <property type="protein sequence ID" value="KAK7947698.1"/>
    <property type="molecule type" value="Genomic_DNA"/>
</dbReference>
<dbReference type="InterPro" id="IPR015920">
    <property type="entry name" value="Cellobiose_DH-like_cyt"/>
</dbReference>
<organism evidence="4 5">
    <name type="scientific">Apiospora aurea</name>
    <dbReference type="NCBI Taxonomy" id="335848"/>
    <lineage>
        <taxon>Eukaryota</taxon>
        <taxon>Fungi</taxon>
        <taxon>Dikarya</taxon>
        <taxon>Ascomycota</taxon>
        <taxon>Pezizomycotina</taxon>
        <taxon>Sordariomycetes</taxon>
        <taxon>Xylariomycetidae</taxon>
        <taxon>Amphisphaeriales</taxon>
        <taxon>Apiosporaceae</taxon>
        <taxon>Apiospora</taxon>
    </lineage>
</organism>
<dbReference type="PANTHER" id="PTHR47797">
    <property type="entry name" value="DEHYDROGENASE, PUTATIVE (AFU_ORTHOLOGUE AFUA_8G05805)-RELATED"/>
    <property type="match status" value="1"/>
</dbReference>
<evidence type="ECO:0000313" key="5">
    <source>
        <dbReference type="Proteomes" id="UP001391051"/>
    </source>
</evidence>
<dbReference type="PANTHER" id="PTHR47797:SF5">
    <property type="entry name" value="CELLOBIOSE DEHYDROGENASE CYTOCHROME DOMAIN-CONTAINING PROTEIN"/>
    <property type="match status" value="1"/>
</dbReference>
<evidence type="ECO:0000256" key="2">
    <source>
        <dbReference type="SAM" id="SignalP"/>
    </source>
</evidence>
<dbReference type="SUPFAM" id="SSF49344">
    <property type="entry name" value="CBD9-like"/>
    <property type="match status" value="1"/>
</dbReference>
<protein>
    <recommendedName>
        <fullName evidence="3">Cellobiose dehydrogenase-like cytochrome domain-containing protein</fullName>
    </recommendedName>
</protein>
<reference evidence="4 5" key="1">
    <citation type="submission" date="2023-01" db="EMBL/GenBank/DDBJ databases">
        <title>Analysis of 21 Apiospora genomes using comparative genomics revels a genus with tremendous synthesis potential of carbohydrate active enzymes and secondary metabolites.</title>
        <authorList>
            <person name="Sorensen T."/>
        </authorList>
    </citation>
    <scope>NUCLEOTIDE SEQUENCE [LARGE SCALE GENOMIC DNA]</scope>
    <source>
        <strain evidence="4 5">CBS 24483</strain>
    </source>
</reference>
<keyword evidence="5" id="KW-1185">Reference proteome</keyword>
<feature type="signal peptide" evidence="2">
    <location>
        <begin position="1"/>
        <end position="18"/>
    </location>
</feature>
<comment type="caution">
    <text evidence="4">The sequence shown here is derived from an EMBL/GenBank/DDBJ whole genome shotgun (WGS) entry which is preliminary data.</text>
</comment>
<feature type="domain" description="Cellobiose dehydrogenase-like cytochrome" evidence="3">
    <location>
        <begin position="21"/>
        <end position="204"/>
    </location>
</feature>
<name>A0ABR1Q5F4_9PEZI</name>
<dbReference type="Gene3D" id="2.60.40.1210">
    <property type="entry name" value="Cellobiose dehydrogenase, cytochrome domain"/>
    <property type="match status" value="1"/>
</dbReference>
<dbReference type="GeneID" id="92077868"/>
<dbReference type="Pfam" id="PF16010">
    <property type="entry name" value="CDH-cyt"/>
    <property type="match status" value="1"/>
</dbReference>